<keyword evidence="4" id="KW-1185">Reference proteome</keyword>
<feature type="signal peptide" evidence="1">
    <location>
        <begin position="1"/>
        <end position="22"/>
    </location>
</feature>
<evidence type="ECO:0000259" key="2">
    <source>
        <dbReference type="Pfam" id="PF07589"/>
    </source>
</evidence>
<feature type="domain" description="Ice-binding protein C-terminal" evidence="2">
    <location>
        <begin position="186"/>
        <end position="211"/>
    </location>
</feature>
<dbReference type="NCBIfam" id="NF033208">
    <property type="entry name" value="choice_anch_E"/>
    <property type="match status" value="1"/>
</dbReference>
<dbReference type="InterPro" id="IPR013424">
    <property type="entry name" value="Ice-binding_C"/>
</dbReference>
<dbReference type="AlphaFoldDB" id="A0A6L8KD37"/>
<comment type="caution">
    <text evidence="3">The sequence shown here is derived from an EMBL/GenBank/DDBJ whole genome shotgun (WGS) entry which is preliminary data.</text>
</comment>
<feature type="chain" id="PRO_5026664041" evidence="1">
    <location>
        <begin position="23"/>
        <end position="213"/>
    </location>
</feature>
<evidence type="ECO:0000313" key="4">
    <source>
        <dbReference type="Proteomes" id="UP000479335"/>
    </source>
</evidence>
<name>A0A6L8KD37_9BURK</name>
<dbReference type="NCBIfam" id="NF035944">
    <property type="entry name" value="PEPxxWA-CTERM"/>
    <property type="match status" value="1"/>
</dbReference>
<dbReference type="Pfam" id="PF07589">
    <property type="entry name" value="PEP-CTERM"/>
    <property type="match status" value="1"/>
</dbReference>
<dbReference type="EMBL" id="WWCN01000015">
    <property type="protein sequence ID" value="MYM25316.1"/>
    <property type="molecule type" value="Genomic_DNA"/>
</dbReference>
<organism evidence="3 4">
    <name type="scientific">Duganella flavida</name>
    <dbReference type="NCBI Taxonomy" id="2692175"/>
    <lineage>
        <taxon>Bacteria</taxon>
        <taxon>Pseudomonadati</taxon>
        <taxon>Pseudomonadota</taxon>
        <taxon>Betaproteobacteria</taxon>
        <taxon>Burkholderiales</taxon>
        <taxon>Oxalobacteraceae</taxon>
        <taxon>Telluria group</taxon>
        <taxon>Duganella</taxon>
    </lineage>
</organism>
<dbReference type="NCBIfam" id="TIGR02595">
    <property type="entry name" value="PEP_CTERM"/>
    <property type="match status" value="1"/>
</dbReference>
<dbReference type="RefSeq" id="WP_161008867.1">
    <property type="nucleotide sequence ID" value="NZ_WWCN01000015.1"/>
</dbReference>
<proteinExistence type="predicted"/>
<evidence type="ECO:0000313" key="3">
    <source>
        <dbReference type="EMBL" id="MYM25316.1"/>
    </source>
</evidence>
<reference evidence="3 4" key="1">
    <citation type="submission" date="2019-12" db="EMBL/GenBank/DDBJ databases">
        <title>Novel species isolated from a subtropical stream in China.</title>
        <authorList>
            <person name="Lu H."/>
        </authorList>
    </citation>
    <scope>NUCLEOTIDE SEQUENCE [LARGE SCALE GENOMIC DNA]</scope>
    <source>
        <strain evidence="3 4">FT135W</strain>
    </source>
</reference>
<gene>
    <name evidence="3" type="ORF">GTP46_22060</name>
</gene>
<evidence type="ECO:0000256" key="1">
    <source>
        <dbReference type="SAM" id="SignalP"/>
    </source>
</evidence>
<keyword evidence="1" id="KW-0732">Signal</keyword>
<sequence>MKNYSKTLFAAAALTFALGANAGVVTVTSNTAVDVENFDGDLSIAKFDHTLGTLTSVKFELFNSLYGSITVTNDGPSEGKFTVTAGGQIDGDVLGSVLSTSGSITKNFTLASGDTGSVTLAPWTVSNSLTLSSPAALAAFTGPGTYHALLTGWSTADSSGTGNATYDPIVTMDGYAKVTYTYETAPVPEPETYAMMLAGLGLVGAFARRRKSA</sequence>
<protein>
    <submittedName>
        <fullName evidence="3">Choice-of-anchor E domain-containing protein</fullName>
    </submittedName>
</protein>
<dbReference type="Proteomes" id="UP000479335">
    <property type="component" value="Unassembled WGS sequence"/>
</dbReference>
<accession>A0A6L8KD37</accession>